<protein>
    <submittedName>
        <fullName evidence="5">AP2 domain-containing protein</fullName>
    </submittedName>
</protein>
<keyword evidence="1" id="KW-0805">Transcription regulation</keyword>
<feature type="domain" description="AP2/ERF" evidence="4">
    <location>
        <begin position="6"/>
        <end position="46"/>
    </location>
</feature>
<sequence length="78" mass="8621">MGALTQSWVAHSPKLKGQTKRYKKFSIAKYGEEKAFALAVQAREVFVAELGEVGNFHHRAARKTMRALATRSSSALEA</sequence>
<dbReference type="GO" id="GO:0003677">
    <property type="term" value="F:DNA binding"/>
    <property type="evidence" value="ECO:0007669"/>
    <property type="project" value="UniProtKB-KW"/>
</dbReference>
<evidence type="ECO:0000256" key="3">
    <source>
        <dbReference type="ARBA" id="ARBA00023163"/>
    </source>
</evidence>
<evidence type="ECO:0000256" key="2">
    <source>
        <dbReference type="ARBA" id="ARBA00023125"/>
    </source>
</evidence>
<dbReference type="GO" id="GO:0003700">
    <property type="term" value="F:DNA-binding transcription factor activity"/>
    <property type="evidence" value="ECO:0007669"/>
    <property type="project" value="InterPro"/>
</dbReference>
<keyword evidence="3" id="KW-0804">Transcription</keyword>
<dbReference type="Pfam" id="PF00847">
    <property type="entry name" value="AP2"/>
    <property type="match status" value="1"/>
</dbReference>
<reference evidence="5 6" key="1">
    <citation type="submission" date="2018-04" db="EMBL/GenBank/DDBJ databases">
        <title>Massilia violaceinigra sp. nov., a novel purple-pigmented bacterium isolated from Tianshan glacier, Xinjiang, China.</title>
        <authorList>
            <person name="Wang H."/>
        </authorList>
    </citation>
    <scope>NUCLEOTIDE SEQUENCE [LARGE SCALE GENOMIC DNA]</scope>
    <source>
        <strain evidence="5 6">B448-2</strain>
    </source>
</reference>
<accession>A0A2U2H8R9</accession>
<dbReference type="Proteomes" id="UP000241421">
    <property type="component" value="Unassembled WGS sequence"/>
</dbReference>
<organism evidence="5 6">
    <name type="scientific">Massilia glaciei</name>
    <dbReference type="NCBI Taxonomy" id="1524097"/>
    <lineage>
        <taxon>Bacteria</taxon>
        <taxon>Pseudomonadati</taxon>
        <taxon>Pseudomonadota</taxon>
        <taxon>Betaproteobacteria</taxon>
        <taxon>Burkholderiales</taxon>
        <taxon>Oxalobacteraceae</taxon>
        <taxon>Telluria group</taxon>
        <taxon>Massilia</taxon>
    </lineage>
</organism>
<evidence type="ECO:0000259" key="4">
    <source>
        <dbReference type="Pfam" id="PF00847"/>
    </source>
</evidence>
<comment type="caution">
    <text evidence="5">The sequence shown here is derived from an EMBL/GenBank/DDBJ whole genome shotgun (WGS) entry which is preliminary data.</text>
</comment>
<dbReference type="Gene3D" id="1.20.5.2050">
    <property type="match status" value="1"/>
</dbReference>
<dbReference type="EMBL" id="PXWF02000346">
    <property type="protein sequence ID" value="PWF39001.1"/>
    <property type="molecule type" value="Genomic_DNA"/>
</dbReference>
<evidence type="ECO:0000313" key="5">
    <source>
        <dbReference type="EMBL" id="PWF39001.1"/>
    </source>
</evidence>
<gene>
    <name evidence="5" type="ORF">C7C56_027395</name>
</gene>
<name>A0A2U2H8R9_9BURK</name>
<evidence type="ECO:0000256" key="1">
    <source>
        <dbReference type="ARBA" id="ARBA00023015"/>
    </source>
</evidence>
<keyword evidence="2" id="KW-0238">DNA-binding</keyword>
<evidence type="ECO:0000313" key="6">
    <source>
        <dbReference type="Proteomes" id="UP000241421"/>
    </source>
</evidence>
<dbReference type="AlphaFoldDB" id="A0A2U2H8R9"/>
<dbReference type="InterPro" id="IPR001471">
    <property type="entry name" value="AP2/ERF_dom"/>
</dbReference>
<proteinExistence type="predicted"/>
<keyword evidence="6" id="KW-1185">Reference proteome</keyword>